<accession>A0ABW2EEH9</accession>
<proteinExistence type="predicted"/>
<evidence type="ECO:0000313" key="3">
    <source>
        <dbReference type="Proteomes" id="UP001596409"/>
    </source>
</evidence>
<dbReference type="Proteomes" id="UP001596409">
    <property type="component" value="Unassembled WGS sequence"/>
</dbReference>
<keyword evidence="3" id="KW-1185">Reference proteome</keyword>
<dbReference type="InterPro" id="IPR036390">
    <property type="entry name" value="WH_DNA-bd_sf"/>
</dbReference>
<sequence>MDDLALALALARAASGMRRRLEVHGLSFREFAVLHHLAEAPGRQLRRIDLVDLLGPTPSGVARLLAPLEKQGYVTRRPDPRDARRALVALTEVGGDRAEEARTVATGKAAALLSQVLGTSDRETLAGLLDRLTRVV</sequence>
<dbReference type="RefSeq" id="WP_189877573.1">
    <property type="nucleotide sequence ID" value="NZ_BMWA01000024.1"/>
</dbReference>
<dbReference type="EMBL" id="JBHSYM010000087">
    <property type="protein sequence ID" value="MFC7017137.1"/>
    <property type="molecule type" value="Genomic_DNA"/>
</dbReference>
<reference evidence="3" key="1">
    <citation type="journal article" date="2019" name="Int. J. Syst. Evol. Microbiol.">
        <title>The Global Catalogue of Microorganisms (GCM) 10K type strain sequencing project: providing services to taxonomists for standard genome sequencing and annotation.</title>
        <authorList>
            <consortium name="The Broad Institute Genomics Platform"/>
            <consortium name="The Broad Institute Genome Sequencing Center for Infectious Disease"/>
            <person name="Wu L."/>
            <person name="Ma J."/>
        </authorList>
    </citation>
    <scope>NUCLEOTIDE SEQUENCE [LARGE SCALE GENOMIC DNA]</scope>
    <source>
        <strain evidence="3">JCM 4855</strain>
    </source>
</reference>
<evidence type="ECO:0000313" key="2">
    <source>
        <dbReference type="EMBL" id="MFC7017137.1"/>
    </source>
</evidence>
<evidence type="ECO:0000259" key="1">
    <source>
        <dbReference type="PROSITE" id="PS50995"/>
    </source>
</evidence>
<organism evidence="2 3">
    <name type="scientific">Streptomyces viridiviolaceus</name>
    <dbReference type="NCBI Taxonomy" id="68282"/>
    <lineage>
        <taxon>Bacteria</taxon>
        <taxon>Bacillati</taxon>
        <taxon>Actinomycetota</taxon>
        <taxon>Actinomycetes</taxon>
        <taxon>Kitasatosporales</taxon>
        <taxon>Streptomycetaceae</taxon>
        <taxon>Streptomyces</taxon>
    </lineage>
</organism>
<name>A0ABW2EEH9_9ACTN</name>
<gene>
    <name evidence="2" type="ORF">ACFQMH_36730</name>
</gene>
<comment type="caution">
    <text evidence="2">The sequence shown here is derived from an EMBL/GenBank/DDBJ whole genome shotgun (WGS) entry which is preliminary data.</text>
</comment>
<dbReference type="InterPro" id="IPR039422">
    <property type="entry name" value="MarR/SlyA-like"/>
</dbReference>
<dbReference type="Pfam" id="PF12802">
    <property type="entry name" value="MarR_2"/>
    <property type="match status" value="1"/>
</dbReference>
<protein>
    <submittedName>
        <fullName evidence="2">MarR family winged helix-turn-helix transcriptional regulator</fullName>
    </submittedName>
</protein>
<dbReference type="Gene3D" id="1.10.10.10">
    <property type="entry name" value="Winged helix-like DNA-binding domain superfamily/Winged helix DNA-binding domain"/>
    <property type="match status" value="1"/>
</dbReference>
<dbReference type="InterPro" id="IPR036388">
    <property type="entry name" value="WH-like_DNA-bd_sf"/>
</dbReference>
<feature type="domain" description="HTH marR-type" evidence="1">
    <location>
        <begin position="1"/>
        <end position="134"/>
    </location>
</feature>
<dbReference type="PROSITE" id="PS50995">
    <property type="entry name" value="HTH_MARR_2"/>
    <property type="match status" value="1"/>
</dbReference>
<dbReference type="PANTHER" id="PTHR33164">
    <property type="entry name" value="TRANSCRIPTIONAL REGULATOR, MARR FAMILY"/>
    <property type="match status" value="1"/>
</dbReference>
<dbReference type="InterPro" id="IPR000835">
    <property type="entry name" value="HTH_MarR-typ"/>
</dbReference>
<dbReference type="PANTHER" id="PTHR33164:SF99">
    <property type="entry name" value="MARR FAMILY REGULATORY PROTEIN"/>
    <property type="match status" value="1"/>
</dbReference>
<dbReference type="SMART" id="SM00347">
    <property type="entry name" value="HTH_MARR"/>
    <property type="match status" value="1"/>
</dbReference>
<dbReference type="SUPFAM" id="SSF46785">
    <property type="entry name" value="Winged helix' DNA-binding domain"/>
    <property type="match status" value="1"/>
</dbReference>